<dbReference type="Pfam" id="PF00210">
    <property type="entry name" value="Ferritin"/>
    <property type="match status" value="1"/>
</dbReference>
<evidence type="ECO:0000256" key="10">
    <source>
        <dbReference type="SAM" id="Phobius"/>
    </source>
</evidence>
<comment type="catalytic activity">
    <reaction evidence="7 9">
        <text>4 Fe(2+) + O2 + 4 H(+) = 4 Fe(3+) + 2 H2O</text>
        <dbReference type="Rhea" id="RHEA:11148"/>
        <dbReference type="ChEBI" id="CHEBI:15377"/>
        <dbReference type="ChEBI" id="CHEBI:15378"/>
        <dbReference type="ChEBI" id="CHEBI:15379"/>
        <dbReference type="ChEBI" id="CHEBI:29033"/>
        <dbReference type="ChEBI" id="CHEBI:29034"/>
        <dbReference type="EC" id="1.16.3.1"/>
    </reaction>
</comment>
<comment type="similarity">
    <text evidence="1 9">Belongs to the ferritin family.</text>
</comment>
<dbReference type="GO" id="GO:0046872">
    <property type="term" value="F:metal ion binding"/>
    <property type="evidence" value="ECO:0007669"/>
    <property type="project" value="UniProtKB-KW"/>
</dbReference>
<dbReference type="Gene3D" id="1.20.1260.10">
    <property type="match status" value="1"/>
</dbReference>
<keyword evidence="10" id="KW-0812">Transmembrane</keyword>
<dbReference type="InterPro" id="IPR012347">
    <property type="entry name" value="Ferritin-like"/>
</dbReference>
<evidence type="ECO:0000256" key="7">
    <source>
        <dbReference type="ARBA" id="ARBA00047990"/>
    </source>
</evidence>
<evidence type="ECO:0000256" key="4">
    <source>
        <dbReference type="ARBA" id="ARBA00023002"/>
    </source>
</evidence>
<accession>A0ABD0JW34</accession>
<dbReference type="InterPro" id="IPR009078">
    <property type="entry name" value="Ferritin-like_SF"/>
</dbReference>
<keyword evidence="13" id="KW-1185">Reference proteome</keyword>
<dbReference type="CDD" id="cd01056">
    <property type="entry name" value="Euk_Ferritin"/>
    <property type="match status" value="1"/>
</dbReference>
<dbReference type="SUPFAM" id="SSF47240">
    <property type="entry name" value="Ferritin-like"/>
    <property type="match status" value="1"/>
</dbReference>
<dbReference type="InterPro" id="IPR001519">
    <property type="entry name" value="Ferritin"/>
</dbReference>
<evidence type="ECO:0000256" key="5">
    <source>
        <dbReference type="ARBA" id="ARBA00023004"/>
    </source>
</evidence>
<comment type="caution">
    <text evidence="12">The sequence shown here is derived from an EMBL/GenBank/DDBJ whole genome shotgun (WGS) entry which is preliminary data.</text>
</comment>
<keyword evidence="10" id="KW-0472">Membrane</keyword>
<protein>
    <recommendedName>
        <fullName evidence="9">Ferritin</fullName>
        <ecNumber evidence="9">1.16.3.1</ecNumber>
    </recommendedName>
</protein>
<feature type="transmembrane region" description="Helical" evidence="10">
    <location>
        <begin position="44"/>
        <end position="64"/>
    </location>
</feature>
<keyword evidence="4 9" id="KW-0560">Oxidoreductase</keyword>
<dbReference type="InterPro" id="IPR008331">
    <property type="entry name" value="Ferritin_DPS_dom"/>
</dbReference>
<keyword evidence="3 8" id="KW-0479">Metal-binding</keyword>
<evidence type="ECO:0000259" key="11">
    <source>
        <dbReference type="PROSITE" id="PS50905"/>
    </source>
</evidence>
<keyword evidence="5 8" id="KW-0408">Iron</keyword>
<evidence type="ECO:0000256" key="9">
    <source>
        <dbReference type="RuleBase" id="RU361145"/>
    </source>
</evidence>
<dbReference type="EMBL" id="JACVVK020000314">
    <property type="protein sequence ID" value="KAK7478936.1"/>
    <property type="molecule type" value="Genomic_DNA"/>
</dbReference>
<keyword evidence="10" id="KW-1133">Transmembrane helix</keyword>
<feature type="domain" description="Ferritin-like diiron" evidence="11">
    <location>
        <begin position="156"/>
        <end position="316"/>
    </location>
</feature>
<gene>
    <name evidence="12" type="ORF">BaRGS_00029803</name>
</gene>
<organism evidence="12 13">
    <name type="scientific">Batillaria attramentaria</name>
    <dbReference type="NCBI Taxonomy" id="370345"/>
    <lineage>
        <taxon>Eukaryota</taxon>
        <taxon>Metazoa</taxon>
        <taxon>Spiralia</taxon>
        <taxon>Lophotrochozoa</taxon>
        <taxon>Mollusca</taxon>
        <taxon>Gastropoda</taxon>
        <taxon>Caenogastropoda</taxon>
        <taxon>Sorbeoconcha</taxon>
        <taxon>Cerithioidea</taxon>
        <taxon>Batillariidae</taxon>
        <taxon>Batillaria</taxon>
    </lineage>
</organism>
<dbReference type="EC" id="1.16.3.1" evidence="9"/>
<evidence type="ECO:0000256" key="1">
    <source>
        <dbReference type="ARBA" id="ARBA00007513"/>
    </source>
</evidence>
<evidence type="ECO:0000313" key="12">
    <source>
        <dbReference type="EMBL" id="KAK7478936.1"/>
    </source>
</evidence>
<dbReference type="GO" id="GO:0004322">
    <property type="term" value="F:ferroxidase activity"/>
    <property type="evidence" value="ECO:0007669"/>
    <property type="project" value="UniProtKB-EC"/>
</dbReference>
<evidence type="ECO:0000256" key="2">
    <source>
        <dbReference type="ARBA" id="ARBA00022434"/>
    </source>
</evidence>
<name>A0ABD0JW34_9CAEN</name>
<evidence type="ECO:0000256" key="8">
    <source>
        <dbReference type="PIRSR" id="PIRSR601519-1"/>
    </source>
</evidence>
<sequence length="334" mass="38493">MAYISSTLVNTDLVQICQPQKKLVKCTYGLHWAGKVVLKMEKGIVFFCGIIAIVVALLIPISVLQKSDSVVVIHKKRHKHAKKSCEPFTTPWAPIGEYRCEQAKEGKWYCVLWCPSSMTKEPRRNIKIAFRCKNGQWKHYPKDKSRCAARRSVAMVEQNSSPPKLINELLHNYLNNSYNYLAMAYFCDRADVQLPGFHKFFMTLWQDGVNMARDIMSYINKRGGWIELQELPKPAMRERMHQGLEEDHVGLVAMETALAMERDSSGLVSEIIERVERIQRSPDPHLVHTLEDNHLAYKVKVIKQIADYVTKLRSFQTTGEDYSLGEYEVDNNLQ</sequence>
<keyword evidence="2 9" id="KW-0409">Iron storage</keyword>
<evidence type="ECO:0000256" key="3">
    <source>
        <dbReference type="ARBA" id="ARBA00022723"/>
    </source>
</evidence>
<dbReference type="InterPro" id="IPR009040">
    <property type="entry name" value="Ferritin-like_diiron"/>
</dbReference>
<evidence type="ECO:0000313" key="13">
    <source>
        <dbReference type="Proteomes" id="UP001519460"/>
    </source>
</evidence>
<comment type="function">
    <text evidence="9">Stores iron in a soluble, non-toxic, readily available form. Important for iron homeostasis. Iron is taken up in the ferrous form and deposited as ferric hydroxides after oxidation.</text>
</comment>
<dbReference type="PANTHER" id="PTHR11431">
    <property type="entry name" value="FERRITIN"/>
    <property type="match status" value="1"/>
</dbReference>
<proteinExistence type="inferred from homology"/>
<dbReference type="AlphaFoldDB" id="A0ABD0JW34"/>
<reference evidence="12 13" key="1">
    <citation type="journal article" date="2023" name="Sci. Data">
        <title>Genome assembly of the Korean intertidal mud-creeper Batillaria attramentaria.</title>
        <authorList>
            <person name="Patra A.K."/>
            <person name="Ho P.T."/>
            <person name="Jun S."/>
            <person name="Lee S.J."/>
            <person name="Kim Y."/>
            <person name="Won Y.J."/>
        </authorList>
    </citation>
    <scope>NUCLEOTIDE SEQUENCE [LARGE SCALE GENOMIC DNA]</scope>
    <source>
        <strain evidence="12">Wonlab-2016</strain>
    </source>
</reference>
<dbReference type="PROSITE" id="PS50905">
    <property type="entry name" value="FERRITIN_LIKE"/>
    <property type="match status" value="1"/>
</dbReference>
<feature type="binding site" evidence="8">
    <location>
        <position position="261"/>
    </location>
    <ligand>
        <name>Fe cation</name>
        <dbReference type="ChEBI" id="CHEBI:24875"/>
        <label>1</label>
    </ligand>
</feature>
<dbReference type="GO" id="GO:0006879">
    <property type="term" value="P:intracellular iron ion homeostasis"/>
    <property type="evidence" value="ECO:0007669"/>
    <property type="project" value="UniProtKB-KW"/>
</dbReference>
<dbReference type="PANTHER" id="PTHR11431:SF75">
    <property type="entry name" value="FERRITIN"/>
    <property type="match status" value="1"/>
</dbReference>
<evidence type="ECO:0000256" key="6">
    <source>
        <dbReference type="ARBA" id="ARBA00025111"/>
    </source>
</evidence>
<comment type="function">
    <text evidence="6">Stores iron in a soluble, non-toxic, readily available form. Important for iron homeostasis. Has ferroxidase activity. Iron is taken up in the ferrous form and deposited as ferric hydroxides after oxidation.</text>
</comment>
<dbReference type="Proteomes" id="UP001519460">
    <property type="component" value="Unassembled WGS sequence"/>
</dbReference>